<evidence type="ECO:0000313" key="1">
    <source>
        <dbReference type="EMBL" id="VDM80183.1"/>
    </source>
</evidence>
<sequence>MDLAGRSSQNQIYRQTHISLADPFRVKRVGQWEEVQRKILNPAIACRHYAVHG</sequence>
<protein>
    <submittedName>
        <fullName evidence="1">Uncharacterized protein</fullName>
    </submittedName>
</protein>
<accession>A0A3P7JHA0</accession>
<organism evidence="1 2">
    <name type="scientific">Strongylus vulgaris</name>
    <name type="common">Blood worm</name>
    <dbReference type="NCBI Taxonomy" id="40348"/>
    <lineage>
        <taxon>Eukaryota</taxon>
        <taxon>Metazoa</taxon>
        <taxon>Ecdysozoa</taxon>
        <taxon>Nematoda</taxon>
        <taxon>Chromadorea</taxon>
        <taxon>Rhabditida</taxon>
        <taxon>Rhabditina</taxon>
        <taxon>Rhabditomorpha</taxon>
        <taxon>Strongyloidea</taxon>
        <taxon>Strongylidae</taxon>
        <taxon>Strongylus</taxon>
    </lineage>
</organism>
<dbReference type="Proteomes" id="UP000270094">
    <property type="component" value="Unassembled WGS sequence"/>
</dbReference>
<proteinExistence type="predicted"/>
<evidence type="ECO:0000313" key="2">
    <source>
        <dbReference type="Proteomes" id="UP000270094"/>
    </source>
</evidence>
<name>A0A3P7JHA0_STRVU</name>
<dbReference type="EMBL" id="UYYB01107647">
    <property type="protein sequence ID" value="VDM80183.1"/>
    <property type="molecule type" value="Genomic_DNA"/>
</dbReference>
<reference evidence="1 2" key="1">
    <citation type="submission" date="2018-11" db="EMBL/GenBank/DDBJ databases">
        <authorList>
            <consortium name="Pathogen Informatics"/>
        </authorList>
    </citation>
    <scope>NUCLEOTIDE SEQUENCE [LARGE SCALE GENOMIC DNA]</scope>
</reference>
<keyword evidence="2" id="KW-1185">Reference proteome</keyword>
<gene>
    <name evidence="1" type="ORF">SVUK_LOCUS15181</name>
</gene>
<dbReference type="AlphaFoldDB" id="A0A3P7JHA0"/>